<reference evidence="1" key="1">
    <citation type="journal article" date="2021" name="New Phytol.">
        <title>Evolutionary innovations through gain and loss of genes in the ectomycorrhizal Boletales.</title>
        <authorList>
            <person name="Wu G."/>
            <person name="Miyauchi S."/>
            <person name="Morin E."/>
            <person name="Kuo A."/>
            <person name="Drula E."/>
            <person name="Varga T."/>
            <person name="Kohler A."/>
            <person name="Feng B."/>
            <person name="Cao Y."/>
            <person name="Lipzen A."/>
            <person name="Daum C."/>
            <person name="Hundley H."/>
            <person name="Pangilinan J."/>
            <person name="Johnson J."/>
            <person name="Barry K."/>
            <person name="LaButti K."/>
            <person name="Ng V."/>
            <person name="Ahrendt S."/>
            <person name="Min B."/>
            <person name="Choi I.G."/>
            <person name="Park H."/>
            <person name="Plett J.M."/>
            <person name="Magnuson J."/>
            <person name="Spatafora J.W."/>
            <person name="Nagy L.G."/>
            <person name="Henrissat B."/>
            <person name="Grigoriev I.V."/>
            <person name="Yang Z.L."/>
            <person name="Xu J."/>
            <person name="Martin F.M."/>
        </authorList>
    </citation>
    <scope>NUCLEOTIDE SEQUENCE</scope>
    <source>
        <strain evidence="1">KUC20120723A-06</strain>
    </source>
</reference>
<protein>
    <submittedName>
        <fullName evidence="1">Uncharacterized protein</fullName>
    </submittedName>
</protein>
<dbReference type="EMBL" id="MU266559">
    <property type="protein sequence ID" value="KAH7920791.1"/>
    <property type="molecule type" value="Genomic_DNA"/>
</dbReference>
<comment type="caution">
    <text evidence="1">The sequence shown here is derived from an EMBL/GenBank/DDBJ whole genome shotgun (WGS) entry which is preliminary data.</text>
</comment>
<proteinExistence type="predicted"/>
<gene>
    <name evidence="1" type="ORF">BV22DRAFT_1073421</name>
</gene>
<evidence type="ECO:0000313" key="1">
    <source>
        <dbReference type="EMBL" id="KAH7920791.1"/>
    </source>
</evidence>
<keyword evidence="2" id="KW-1185">Reference proteome</keyword>
<dbReference type="Proteomes" id="UP000790709">
    <property type="component" value="Unassembled WGS sequence"/>
</dbReference>
<sequence length="1215" mass="131304">MTAVLVSTPPSQYISVRGKTRDSSMSPLSPSCRAVHYHTPPRLSADHPDSAPSYDSPMLTPSPLRRRPLFPPTVDHTDQDDIFLQSPFKSPPPVHRLYPEHLYKQHPIPIDDDEGSIFLSSSSAAPSPFFPPSTSQPLRTPVKEEHRIPPRPALLTKRMNAQNTPASSSTQSAARVGVGTKRKSAQSGGFSTPLRQSVSTPLSISASKTNPASGVAFHRLAPLPAPRFLTRTPQSKAETEAYVKKQEETMKKLRIRDMDFSDGEWGVVEEGDSGAEVGEDELFMGSPSTLSRSKSRSLSPKKPLHISVVPQKGTAKEEVTEAISPGGHIIKRRARSRPVSLELLESVNQTPSPPAYRQPACASAKATSAITFPSVSHPTTTSAKSSPFEVGSPMPRRRLTGGSGPSPFCQSRPSESNSRAPFSRLPSSGTLFFGPSIPPTALDSPRTSNLRPRTSTGASASSVSTARATLRNQTSGPSMASRHSYAGTGNTSPLSWKIRSGLDVPSPESSPQSLPRGGEDTADEDDMLFEPCGPQDSSFVFSVTEGTPSPRSKKGRETLPTKYKPRDSGVVFGDEEDAVHGGEYLSAMPRASTSVSSIYSDDAGDDLVTPGFGPGQASGWPTAVIMSGLDDGDRGLHHVNEDGVDVDAFILRTLAAGGKGSAEETKKPPGTPVKKLKNNHFGGNRPWQSAVAAKVAFNFGFDLDAAPPGKAKNGPRKSLPAAFPVLSGRKGKVDLNASDSDEDEENSPSSRKDARYDGLGHGRPPLPNGPAGPVSRTRWLMRRSSSGAFSSGSETSVATPTRRKEWPIPARAPMQSSPGSKTLRIAGENAGSRSSSNSSVISLNSPTLARRELPGSASHRPKVSPLVHPDSVRLGGPGRFEREFVEIDKIGSGEFGKVMKVRGKSGSEDKVWAVKRSKPFEGPRHRLRLREEVDILQHLSQAAGGDSEHQGQHPNVLGFIDSWEQDDALFIQTELCELGNFSRFLWEYGKAFPRLDEARVWKIFVDLSNGLRFIHDAGVIHLDLKPANIFLTRDGRFKIGDFGMASHWPRPNHGSPLGVAVGGFEREGDKVYLAREVLQGTYGKAADIFSFGMVMLETATNIVVPDQGDGWHRLRQEDFSQVDLDGSPELFDLIKSMMRMDPARRVTIQAICAHPIISRAQTAMERTYTEAKTSGTPLFAASPLASVKDTFLEEILGRRTPCLRHPDDFSMDLSP</sequence>
<organism evidence="1 2">
    <name type="scientific">Leucogyrophana mollusca</name>
    <dbReference type="NCBI Taxonomy" id="85980"/>
    <lineage>
        <taxon>Eukaryota</taxon>
        <taxon>Fungi</taxon>
        <taxon>Dikarya</taxon>
        <taxon>Basidiomycota</taxon>
        <taxon>Agaricomycotina</taxon>
        <taxon>Agaricomycetes</taxon>
        <taxon>Agaricomycetidae</taxon>
        <taxon>Boletales</taxon>
        <taxon>Boletales incertae sedis</taxon>
        <taxon>Leucogyrophana</taxon>
    </lineage>
</organism>
<name>A0ACB8B6D7_9AGAM</name>
<accession>A0ACB8B6D7</accession>
<evidence type="ECO:0000313" key="2">
    <source>
        <dbReference type="Proteomes" id="UP000790709"/>
    </source>
</evidence>